<accession>M1LMX0</accession>
<dbReference type="EMBL" id="CP003803">
    <property type="protein sequence ID" value="AGF47072.1"/>
    <property type="molecule type" value="Genomic_DNA"/>
</dbReference>
<dbReference type="Proteomes" id="UP000011547">
    <property type="component" value="Chromosome"/>
</dbReference>
<reference evidence="1 2" key="1">
    <citation type="journal article" date="2013" name="Genome Biol. Evol.">
        <title>Genome evolution and phylogenomic analysis of candidatus kinetoplastibacterium, the betaproteobacterial endosymbionts of strigomonas and angomonas.</title>
        <authorList>
            <person name="Alves J.M."/>
            <person name="Serrano M.G."/>
            <person name="Maia da Silva F."/>
            <person name="Voegtly L.J."/>
            <person name="Matveyev A.V."/>
            <person name="Teixeira M.M."/>
            <person name="Camargo E.P."/>
            <person name="Buck G.A."/>
        </authorList>
    </citation>
    <scope>NUCLEOTIDE SEQUENCE [LARGE SCALE GENOMIC DNA]</scope>
    <source>
        <strain evidence="1 2">TCC079E</strain>
    </source>
</reference>
<dbReference type="eggNOG" id="ENOG50315C6">
    <property type="taxonomic scope" value="Bacteria"/>
</dbReference>
<dbReference type="KEGG" id="kde:CDSE_0818"/>
<gene>
    <name evidence="1" type="ORF">CDSE_0818</name>
</gene>
<dbReference type="HOGENOM" id="CLU_120353_0_0_4"/>
<dbReference type="Pfam" id="PF08897">
    <property type="entry name" value="DUF1841"/>
    <property type="match status" value="1"/>
</dbReference>
<evidence type="ECO:0000313" key="2">
    <source>
        <dbReference type="Proteomes" id="UP000011547"/>
    </source>
</evidence>
<organism evidence="1 2">
    <name type="scientific">Candidatus Kinetoplastidibacterium desouzai TCC079E</name>
    <dbReference type="NCBI Taxonomy" id="1208919"/>
    <lineage>
        <taxon>Bacteria</taxon>
        <taxon>Pseudomonadati</taxon>
        <taxon>Pseudomonadota</taxon>
        <taxon>Betaproteobacteria</taxon>
        <taxon>Candidatus Kinetoplastidibacterium</taxon>
    </lineage>
</organism>
<name>M1LMX0_9PROT</name>
<dbReference type="STRING" id="1208919.CDSE_0818"/>
<keyword evidence="2" id="KW-1185">Reference proteome</keyword>
<dbReference type="PATRIC" id="fig|1208919.3.peg.513"/>
<sequence length="143" mass="16786">MFNPSLEQVRLFFIESWEKFNNSSIISPLENLAVKTIIKHPEYHEILKNKESANINYKFKNFNHNPFLHLSMHLAVAEQINIDQPYGIKLVYIKLASRTNEHQAIHEIIECLETVLYESQITKTEINNSKYMELLKIKSSNPI</sequence>
<proteinExistence type="predicted"/>
<protein>
    <recommendedName>
        <fullName evidence="3">DUF1841 family protein</fullName>
    </recommendedName>
</protein>
<dbReference type="AlphaFoldDB" id="M1LMX0"/>
<dbReference type="InterPro" id="IPR014993">
    <property type="entry name" value="DUF1841"/>
</dbReference>
<evidence type="ECO:0008006" key="3">
    <source>
        <dbReference type="Google" id="ProtNLM"/>
    </source>
</evidence>
<dbReference type="RefSeq" id="WP_015396483.1">
    <property type="nucleotide sequence ID" value="NC_020294.1"/>
</dbReference>
<evidence type="ECO:0000313" key="1">
    <source>
        <dbReference type="EMBL" id="AGF47072.1"/>
    </source>
</evidence>
<dbReference type="OrthoDB" id="9789432at2"/>